<name>A0AAU2JTA1_9ACTN</name>
<feature type="compositionally biased region" description="Pro residues" evidence="2">
    <location>
        <begin position="192"/>
        <end position="205"/>
    </location>
</feature>
<dbReference type="SMART" id="SM00327">
    <property type="entry name" value="VWA"/>
    <property type="match status" value="1"/>
</dbReference>
<dbReference type="CDD" id="cd06974">
    <property type="entry name" value="TerD_like"/>
    <property type="match status" value="1"/>
</dbReference>
<evidence type="ECO:0000259" key="3">
    <source>
        <dbReference type="PROSITE" id="PS50234"/>
    </source>
</evidence>
<dbReference type="InterPro" id="IPR002035">
    <property type="entry name" value="VWF_A"/>
</dbReference>
<evidence type="ECO:0000313" key="4">
    <source>
        <dbReference type="EMBL" id="WTU75011.1"/>
    </source>
</evidence>
<feature type="region of interest" description="Disordered" evidence="2">
    <location>
        <begin position="165"/>
        <end position="205"/>
    </location>
</feature>
<evidence type="ECO:0000256" key="1">
    <source>
        <dbReference type="ARBA" id="ARBA00008775"/>
    </source>
</evidence>
<feature type="domain" description="VWFA" evidence="3">
    <location>
        <begin position="261"/>
        <end position="438"/>
    </location>
</feature>
<dbReference type="EMBL" id="CP108264">
    <property type="protein sequence ID" value="WTU75011.1"/>
    <property type="molecule type" value="Genomic_DNA"/>
</dbReference>
<reference evidence="4" key="1">
    <citation type="submission" date="2022-10" db="EMBL/GenBank/DDBJ databases">
        <title>The complete genomes of actinobacterial strains from the NBC collection.</title>
        <authorList>
            <person name="Joergensen T.S."/>
            <person name="Alvarez Arevalo M."/>
            <person name="Sterndorff E.B."/>
            <person name="Faurdal D."/>
            <person name="Vuksanovic O."/>
            <person name="Mourched A.-S."/>
            <person name="Charusanti P."/>
            <person name="Shaw S."/>
            <person name="Blin K."/>
            <person name="Weber T."/>
        </authorList>
    </citation>
    <scope>NUCLEOTIDE SEQUENCE</scope>
    <source>
        <strain evidence="4">NBC_00049</strain>
    </source>
</reference>
<protein>
    <submittedName>
        <fullName evidence="4">VWA domain-containing protein</fullName>
    </submittedName>
</protein>
<dbReference type="Gene3D" id="2.60.60.30">
    <property type="entry name" value="sav2460 like domains"/>
    <property type="match status" value="1"/>
</dbReference>
<dbReference type="Pfam" id="PF02342">
    <property type="entry name" value="TerD"/>
    <property type="match status" value="1"/>
</dbReference>
<dbReference type="InterPro" id="IPR003325">
    <property type="entry name" value="TerD"/>
</dbReference>
<gene>
    <name evidence="4" type="ORF">OG327_17765</name>
</gene>
<dbReference type="InterPro" id="IPR019303">
    <property type="entry name" value="vWA_TerF_C"/>
</dbReference>
<dbReference type="AlphaFoldDB" id="A0AAU2JTA1"/>
<proteinExistence type="inferred from homology"/>
<feature type="compositionally biased region" description="Low complexity" evidence="2">
    <location>
        <begin position="171"/>
        <end position="191"/>
    </location>
</feature>
<comment type="similarity">
    <text evidence="1">Belongs to the CAPAB/TerDEXZ family.</text>
</comment>
<dbReference type="PANTHER" id="PTHR32097:SF4">
    <property type="entry name" value="GENERAL STRESS PROTEIN 16U"/>
    <property type="match status" value="1"/>
</dbReference>
<dbReference type="CDD" id="cd00198">
    <property type="entry name" value="vWFA"/>
    <property type="match status" value="1"/>
</dbReference>
<organism evidence="4">
    <name type="scientific">Streptomyces sp. NBC_00049</name>
    <dbReference type="NCBI Taxonomy" id="2903617"/>
    <lineage>
        <taxon>Bacteria</taxon>
        <taxon>Bacillati</taxon>
        <taxon>Actinomycetota</taxon>
        <taxon>Actinomycetes</taxon>
        <taxon>Kitasatosporales</taxon>
        <taxon>Streptomycetaceae</taxon>
        <taxon>Streptomyces</taxon>
    </lineage>
</organism>
<dbReference type="SUPFAM" id="SSF53300">
    <property type="entry name" value="vWA-like"/>
    <property type="match status" value="1"/>
</dbReference>
<dbReference type="InterPro" id="IPR036465">
    <property type="entry name" value="vWFA_dom_sf"/>
</dbReference>
<dbReference type="Gene3D" id="3.40.50.410">
    <property type="entry name" value="von Willebrand factor, type A domain"/>
    <property type="match status" value="1"/>
</dbReference>
<dbReference type="InterPro" id="IPR051324">
    <property type="entry name" value="Stress/Tellurium_Resist"/>
</dbReference>
<dbReference type="PROSITE" id="PS50234">
    <property type="entry name" value="VWFA"/>
    <property type="match status" value="1"/>
</dbReference>
<dbReference type="PANTHER" id="PTHR32097">
    <property type="entry name" value="CAMP-BINDING PROTEIN 1-RELATED"/>
    <property type="match status" value="1"/>
</dbReference>
<accession>A0AAU2JTA1</accession>
<evidence type="ECO:0000256" key="2">
    <source>
        <dbReference type="SAM" id="MobiDB-lite"/>
    </source>
</evidence>
<sequence>MSLTLPKGGNAPLRTGRCGITVTAPGAAIDVCAVLLAKNGKVRSDDDLVFYNHPVQDGVALSGRTMVADLPAIPATVDRIAIVASIDPLAPAAHFTAADTPRVVVECMGERIAFDPPPFTERETVAVLVELYRREGAWKVRAVGQGWDTGLAGLATAFGIVVDDPGPAPRPATTARQATTTARPVTATRPTIPAPTPAPVPPPPPAPPAVEWPAPAVDPAPAPAAAMSLEKVQRAAPGLVNLYKAAHVSLTKSGVIGQRAAVYLVLDHSGSMSRFYRDGTMQHLAEQVLGLSVNLDDDGTVPLVFFSNRVDLVADINLENYRGRIDRLHQPLDWGGTCYAPAMQAVIDHYRATGSTDPAFVVFQTDGEPFDRKATRELLRHASALPIFWQFVGFGPGSNLRFLRSLDTLDRRTVDNAGFFAAGQQPASRSDADLYDRLMKEYPDWLRAARALGIIRQG</sequence>
<dbReference type="Pfam" id="PF10138">
    <property type="entry name" value="vWA-TerF-like"/>
    <property type="match status" value="1"/>
</dbReference>